<organism evidence="1 2">
    <name type="scientific">Aromia moschata</name>
    <dbReference type="NCBI Taxonomy" id="1265417"/>
    <lineage>
        <taxon>Eukaryota</taxon>
        <taxon>Metazoa</taxon>
        <taxon>Ecdysozoa</taxon>
        <taxon>Arthropoda</taxon>
        <taxon>Hexapoda</taxon>
        <taxon>Insecta</taxon>
        <taxon>Pterygota</taxon>
        <taxon>Neoptera</taxon>
        <taxon>Endopterygota</taxon>
        <taxon>Coleoptera</taxon>
        <taxon>Polyphaga</taxon>
        <taxon>Cucujiformia</taxon>
        <taxon>Chrysomeloidea</taxon>
        <taxon>Cerambycidae</taxon>
        <taxon>Cerambycinae</taxon>
        <taxon>Callichromatini</taxon>
        <taxon>Aromia</taxon>
    </lineage>
</organism>
<name>A0AAV8X8J7_9CUCU</name>
<keyword evidence="2" id="KW-1185">Reference proteome</keyword>
<gene>
    <name evidence="1" type="ORF">NQ318_007195</name>
</gene>
<protein>
    <submittedName>
        <fullName evidence="1">Uncharacterized protein</fullName>
    </submittedName>
</protein>
<accession>A0AAV8X8J7</accession>
<sequence>IIFKKQPEALYPPVEPDPHFAEVFESEKVMRPPD</sequence>
<evidence type="ECO:0000313" key="2">
    <source>
        <dbReference type="Proteomes" id="UP001162162"/>
    </source>
</evidence>
<comment type="caution">
    <text evidence="1">The sequence shown here is derived from an EMBL/GenBank/DDBJ whole genome shotgun (WGS) entry which is preliminary data.</text>
</comment>
<reference evidence="1" key="1">
    <citation type="journal article" date="2023" name="Insect Mol. Biol.">
        <title>Genome sequencing provides insights into the evolution of gene families encoding plant cell wall-degrading enzymes in longhorned beetles.</title>
        <authorList>
            <person name="Shin N.R."/>
            <person name="Okamura Y."/>
            <person name="Kirsch R."/>
            <person name="Pauchet Y."/>
        </authorList>
    </citation>
    <scope>NUCLEOTIDE SEQUENCE</scope>
    <source>
        <strain evidence="1">AMC_N1</strain>
    </source>
</reference>
<evidence type="ECO:0000313" key="1">
    <source>
        <dbReference type="EMBL" id="KAJ8934956.1"/>
    </source>
</evidence>
<dbReference type="AlphaFoldDB" id="A0AAV8X8J7"/>
<feature type="non-terminal residue" evidence="1">
    <location>
        <position position="1"/>
    </location>
</feature>
<proteinExistence type="predicted"/>
<dbReference type="Proteomes" id="UP001162162">
    <property type="component" value="Unassembled WGS sequence"/>
</dbReference>
<dbReference type="EMBL" id="JAPWTK010000957">
    <property type="protein sequence ID" value="KAJ8934956.1"/>
    <property type="molecule type" value="Genomic_DNA"/>
</dbReference>